<dbReference type="InterPro" id="IPR026335">
    <property type="entry name" value="rSAM_SPASM_FxsB"/>
</dbReference>
<protein>
    <recommendedName>
        <fullName evidence="5">Radical SAM core domain-containing protein</fullName>
    </recommendedName>
</protein>
<keyword evidence="7" id="KW-1185">Reference proteome</keyword>
<feature type="domain" description="Radical SAM core" evidence="5">
    <location>
        <begin position="29"/>
        <end position="267"/>
    </location>
</feature>
<dbReference type="CDD" id="cd01335">
    <property type="entry name" value="Radical_SAM"/>
    <property type="match status" value="1"/>
</dbReference>
<keyword evidence="4" id="KW-0411">Iron-sulfur</keyword>
<dbReference type="GO" id="GO:0051536">
    <property type="term" value="F:iron-sulfur cluster binding"/>
    <property type="evidence" value="ECO:0007669"/>
    <property type="project" value="UniProtKB-KW"/>
</dbReference>
<evidence type="ECO:0000256" key="3">
    <source>
        <dbReference type="ARBA" id="ARBA00023004"/>
    </source>
</evidence>
<dbReference type="AlphaFoldDB" id="A0A7Z0EV23"/>
<evidence type="ECO:0000313" key="6">
    <source>
        <dbReference type="EMBL" id="NYJ37828.1"/>
    </source>
</evidence>
<dbReference type="SUPFAM" id="SSF102114">
    <property type="entry name" value="Radical SAM enzymes"/>
    <property type="match status" value="1"/>
</dbReference>
<dbReference type="InterPro" id="IPR058240">
    <property type="entry name" value="rSAM_sf"/>
</dbReference>
<evidence type="ECO:0000256" key="4">
    <source>
        <dbReference type="ARBA" id="ARBA00023014"/>
    </source>
</evidence>
<dbReference type="SFLD" id="SFLDS00029">
    <property type="entry name" value="Radical_SAM"/>
    <property type="match status" value="1"/>
</dbReference>
<dbReference type="SFLD" id="SFLDG01386">
    <property type="entry name" value="main_SPASM_domain-containing"/>
    <property type="match status" value="1"/>
</dbReference>
<evidence type="ECO:0000256" key="1">
    <source>
        <dbReference type="ARBA" id="ARBA00022691"/>
    </source>
</evidence>
<dbReference type="GO" id="GO:0016491">
    <property type="term" value="F:oxidoreductase activity"/>
    <property type="evidence" value="ECO:0007669"/>
    <property type="project" value="InterPro"/>
</dbReference>
<sequence length="406" mass="45633">MAASARERSPDPWPTELDVRELLAQGWRPTPFHEYVLKIHSRCNLACDYCYMYEMADQGWRRQPRRMAVPTVERVAERIAEHARAHGRSRVEVVLHGGEPLLVGHDHLRTTAQLLRKATEPDVLAALSIQTNGVLIDDQYLDLFDELGIRVGVSIDGAERDHDRHRRRANGRGTHAEVDAGLRLLTAPAYRHLFSGLLATIDLESDPVGTYEALLDYDPPGIAFLLPHGNWDAPPPGWDPEGRGYGDWLIALFDRWYHAPRRETDIRMFHDIIRMLLGSHSRTESIGLSPAALVVVETDGSIEQVDSLKSAYEGAAGTRLHTFTHPFDDALYLPSTAARQIGARALAPQCRDCPVHRVCGAGLYPHRYRAGTGFRNPSVYCQDLYRLITHVHRAVSADVARIREDM</sequence>
<dbReference type="PANTHER" id="PTHR43273:SF8">
    <property type="entry name" value="RADICAL SAM DOMAIN PROTEIN"/>
    <property type="match status" value="1"/>
</dbReference>
<comment type="caution">
    <text evidence="6">The sequence shown here is derived from an EMBL/GenBank/DDBJ whole genome shotgun (WGS) entry which is preliminary data.</text>
</comment>
<dbReference type="SFLD" id="SFLDG01067">
    <property type="entry name" value="SPASM/twitch_domain_containing"/>
    <property type="match status" value="1"/>
</dbReference>
<dbReference type="PANTHER" id="PTHR43273">
    <property type="entry name" value="ANAEROBIC SULFATASE-MATURATING ENZYME HOMOLOG ASLB-RELATED"/>
    <property type="match status" value="1"/>
</dbReference>
<dbReference type="EMBL" id="JACCFS010000001">
    <property type="protein sequence ID" value="NYJ37828.1"/>
    <property type="molecule type" value="Genomic_DNA"/>
</dbReference>
<evidence type="ECO:0000313" key="7">
    <source>
        <dbReference type="Proteomes" id="UP000572051"/>
    </source>
</evidence>
<dbReference type="SFLD" id="SFLDG01072">
    <property type="entry name" value="dehydrogenase_like"/>
    <property type="match status" value="1"/>
</dbReference>
<keyword evidence="3" id="KW-0408">Iron</keyword>
<dbReference type="Pfam" id="PF04055">
    <property type="entry name" value="Radical_SAM"/>
    <property type="match status" value="1"/>
</dbReference>
<dbReference type="PROSITE" id="PS51918">
    <property type="entry name" value="RADICAL_SAM"/>
    <property type="match status" value="1"/>
</dbReference>
<dbReference type="GO" id="GO:0046872">
    <property type="term" value="F:metal ion binding"/>
    <property type="evidence" value="ECO:0007669"/>
    <property type="project" value="UniProtKB-KW"/>
</dbReference>
<keyword evidence="2" id="KW-0479">Metal-binding</keyword>
<dbReference type="InterPro" id="IPR007197">
    <property type="entry name" value="rSAM"/>
</dbReference>
<dbReference type="Proteomes" id="UP000572051">
    <property type="component" value="Unassembled WGS sequence"/>
</dbReference>
<dbReference type="InterPro" id="IPR023867">
    <property type="entry name" value="Sulphatase_maturase_rSAM"/>
</dbReference>
<name>A0A7Z0EV23_9ACTN</name>
<evidence type="ECO:0000259" key="5">
    <source>
        <dbReference type="PROSITE" id="PS51918"/>
    </source>
</evidence>
<reference evidence="6 7" key="1">
    <citation type="submission" date="2020-07" db="EMBL/GenBank/DDBJ databases">
        <title>Sequencing the genomes of 1000 actinobacteria strains.</title>
        <authorList>
            <person name="Klenk H.-P."/>
        </authorList>
    </citation>
    <scope>NUCLEOTIDE SEQUENCE [LARGE SCALE GENOMIC DNA]</scope>
    <source>
        <strain evidence="6 7">DSM 44442</strain>
    </source>
</reference>
<proteinExistence type="predicted"/>
<dbReference type="InterPro" id="IPR013785">
    <property type="entry name" value="Aldolase_TIM"/>
</dbReference>
<accession>A0A7Z0EV23</accession>
<organism evidence="6 7">
    <name type="scientific">Nocardiopsis aegyptia</name>
    <dbReference type="NCBI Taxonomy" id="220378"/>
    <lineage>
        <taxon>Bacteria</taxon>
        <taxon>Bacillati</taxon>
        <taxon>Actinomycetota</taxon>
        <taxon>Actinomycetes</taxon>
        <taxon>Streptosporangiales</taxon>
        <taxon>Nocardiopsidaceae</taxon>
        <taxon>Nocardiopsis</taxon>
    </lineage>
</organism>
<dbReference type="NCBIfam" id="TIGR04269">
    <property type="entry name" value="SAM_SPASM_FxsB"/>
    <property type="match status" value="1"/>
</dbReference>
<dbReference type="Gene3D" id="3.20.20.70">
    <property type="entry name" value="Aldolase class I"/>
    <property type="match status" value="1"/>
</dbReference>
<gene>
    <name evidence="6" type="ORF">HNR10_005709</name>
</gene>
<dbReference type="RefSeq" id="WP_312889441.1">
    <property type="nucleotide sequence ID" value="NZ_JACCFS010000001.1"/>
</dbReference>
<keyword evidence="1" id="KW-0949">S-adenosyl-L-methionine</keyword>
<evidence type="ECO:0000256" key="2">
    <source>
        <dbReference type="ARBA" id="ARBA00022723"/>
    </source>
</evidence>